<dbReference type="EMBL" id="JRWM01000044">
    <property type="protein sequence ID" value="KHA58708.1"/>
    <property type="molecule type" value="Genomic_DNA"/>
</dbReference>
<proteinExistence type="predicted"/>
<gene>
    <name evidence="1" type="ORF">NL53_20410</name>
</gene>
<organism evidence="1 2">
    <name type="scientific">Vibrio variabilis</name>
    <dbReference type="NCBI Taxonomy" id="990271"/>
    <lineage>
        <taxon>Bacteria</taxon>
        <taxon>Pseudomonadati</taxon>
        <taxon>Pseudomonadota</taxon>
        <taxon>Gammaproteobacteria</taxon>
        <taxon>Vibrionales</taxon>
        <taxon>Vibrionaceae</taxon>
        <taxon>Vibrio</taxon>
    </lineage>
</organism>
<accession>A0ABR4Y5F5</accession>
<name>A0ABR4Y5F5_9VIBR</name>
<evidence type="ECO:0000313" key="2">
    <source>
        <dbReference type="Proteomes" id="UP000030520"/>
    </source>
</evidence>
<sequence length="63" mass="7106">MASLLGKLMINSPKRNVRAVILMGFSETRPLGGIAGKVINIMDDNSHRLFSEVFISNRERYLK</sequence>
<keyword evidence="2" id="KW-1185">Reference proteome</keyword>
<evidence type="ECO:0000313" key="1">
    <source>
        <dbReference type="EMBL" id="KHA58708.1"/>
    </source>
</evidence>
<reference evidence="1 2" key="1">
    <citation type="submission" date="2014-10" db="EMBL/GenBank/DDBJ databases">
        <title>Genome sequencing of Vibrio variabilis T01.</title>
        <authorList>
            <person name="Chan K.-G."/>
            <person name="Mohamad N.I."/>
        </authorList>
    </citation>
    <scope>NUCLEOTIDE SEQUENCE [LARGE SCALE GENOMIC DNA]</scope>
    <source>
        <strain evidence="1 2">T01</strain>
    </source>
</reference>
<comment type="caution">
    <text evidence="1">The sequence shown here is derived from an EMBL/GenBank/DDBJ whole genome shotgun (WGS) entry which is preliminary data.</text>
</comment>
<dbReference type="Proteomes" id="UP000030520">
    <property type="component" value="Unassembled WGS sequence"/>
</dbReference>
<protein>
    <submittedName>
        <fullName evidence="1">Uncharacterized protein</fullName>
    </submittedName>
</protein>